<reference evidence="2 3" key="1">
    <citation type="submission" date="2024-02" db="EMBL/GenBank/DDBJ databases">
        <title>High-quality chromosome-scale genome assembly of Pensacola bahiagrass (Paspalum notatum Flugge var. saurae).</title>
        <authorList>
            <person name="Vega J.M."/>
            <person name="Podio M."/>
            <person name="Orjuela J."/>
            <person name="Siena L.A."/>
            <person name="Pessino S.C."/>
            <person name="Combes M.C."/>
            <person name="Mariac C."/>
            <person name="Albertini E."/>
            <person name="Pupilli F."/>
            <person name="Ortiz J.P.A."/>
            <person name="Leblanc O."/>
        </authorList>
    </citation>
    <scope>NUCLEOTIDE SEQUENCE [LARGE SCALE GENOMIC DNA]</scope>
    <source>
        <strain evidence="2">R1</strain>
        <tissue evidence="2">Leaf</tissue>
    </source>
</reference>
<feature type="compositionally biased region" description="Basic and acidic residues" evidence="1">
    <location>
        <begin position="1"/>
        <end position="11"/>
    </location>
</feature>
<gene>
    <name evidence="2" type="ORF">U9M48_035531</name>
</gene>
<name>A0AAQ3UFA4_PASNO</name>
<dbReference type="Proteomes" id="UP001341281">
    <property type="component" value="Chromosome 08"/>
</dbReference>
<feature type="compositionally biased region" description="Low complexity" evidence="1">
    <location>
        <begin position="46"/>
        <end position="56"/>
    </location>
</feature>
<protein>
    <submittedName>
        <fullName evidence="2">Uncharacterized protein</fullName>
    </submittedName>
</protein>
<dbReference type="AlphaFoldDB" id="A0AAQ3UFA4"/>
<evidence type="ECO:0000313" key="2">
    <source>
        <dbReference type="EMBL" id="WVZ89075.1"/>
    </source>
</evidence>
<proteinExistence type="predicted"/>
<feature type="non-terminal residue" evidence="2">
    <location>
        <position position="199"/>
    </location>
</feature>
<feature type="region of interest" description="Disordered" evidence="1">
    <location>
        <begin position="1"/>
        <end position="56"/>
    </location>
</feature>
<organism evidence="2 3">
    <name type="scientific">Paspalum notatum var. saurae</name>
    <dbReference type="NCBI Taxonomy" id="547442"/>
    <lineage>
        <taxon>Eukaryota</taxon>
        <taxon>Viridiplantae</taxon>
        <taxon>Streptophyta</taxon>
        <taxon>Embryophyta</taxon>
        <taxon>Tracheophyta</taxon>
        <taxon>Spermatophyta</taxon>
        <taxon>Magnoliopsida</taxon>
        <taxon>Liliopsida</taxon>
        <taxon>Poales</taxon>
        <taxon>Poaceae</taxon>
        <taxon>PACMAD clade</taxon>
        <taxon>Panicoideae</taxon>
        <taxon>Andropogonodae</taxon>
        <taxon>Paspaleae</taxon>
        <taxon>Paspalinae</taxon>
        <taxon>Paspalum</taxon>
    </lineage>
</organism>
<dbReference type="EMBL" id="CP144752">
    <property type="protein sequence ID" value="WVZ89075.1"/>
    <property type="molecule type" value="Genomic_DNA"/>
</dbReference>
<evidence type="ECO:0000313" key="3">
    <source>
        <dbReference type="Proteomes" id="UP001341281"/>
    </source>
</evidence>
<accession>A0AAQ3UFA4</accession>
<evidence type="ECO:0000256" key="1">
    <source>
        <dbReference type="SAM" id="MobiDB-lite"/>
    </source>
</evidence>
<sequence length="199" mass="21181">ERKGKKGEQRGRPGRIGPANPSLFGLAARPLGPAPQVARPAPPRAPSSSPYRWARPPWTHATASPAFAARTTASASPSLLGWPACQLLFLGALGLHAKSDPGPSQTCLRTSATPRHFPSRCATLIAVFEFGRHPQIGHCQASSTQFTLRPPLQDPKEASPPNFGQPKSLLALLHARPPWLSALSRGQAIPSGLRRSRAP</sequence>
<feature type="non-terminal residue" evidence="2">
    <location>
        <position position="1"/>
    </location>
</feature>
<keyword evidence="3" id="KW-1185">Reference proteome</keyword>